<name>A0AAD9LGM7_9STRA</name>
<feature type="coiled-coil region" evidence="1">
    <location>
        <begin position="9"/>
        <end position="43"/>
    </location>
</feature>
<dbReference type="Proteomes" id="UP001259832">
    <property type="component" value="Unassembled WGS sequence"/>
</dbReference>
<accession>A0AAD9LGM7</accession>
<evidence type="ECO:0000313" key="2">
    <source>
        <dbReference type="EMBL" id="KAK1935810.1"/>
    </source>
</evidence>
<sequence length="217" mass="25324">MAYRRHIYRRMQKRTRQELRSQIAALNEELARLRDAKESKKALFNATQTSTLWFWKSVATRQRHERSLAEEEQRALTMSVHSQAAYIQTLTKVAGMPEKTPLALTEEDQGVIGHKEQRCGPSETKLFHAFIQHLDAKRKHVDELFQDYRSKLQFDVRKADGELEYSQLYITETIPFSLSQTSHSLWKLGIEHHSNYPDFKRCTGIPDPENTSARSFS</sequence>
<dbReference type="EMBL" id="JASMQC010000022">
    <property type="protein sequence ID" value="KAK1935810.1"/>
    <property type="molecule type" value="Genomic_DNA"/>
</dbReference>
<keyword evidence="3" id="KW-1185">Reference proteome</keyword>
<evidence type="ECO:0000256" key="1">
    <source>
        <dbReference type="SAM" id="Coils"/>
    </source>
</evidence>
<evidence type="ECO:0000313" key="3">
    <source>
        <dbReference type="Proteomes" id="UP001259832"/>
    </source>
</evidence>
<reference evidence="2" key="1">
    <citation type="submission" date="2023-08" db="EMBL/GenBank/DDBJ databases">
        <title>Reference Genome Resource for the Citrus Pathogen Phytophthora citrophthora.</title>
        <authorList>
            <person name="Moller H."/>
            <person name="Coetzee B."/>
            <person name="Rose L.J."/>
            <person name="Van Niekerk J.M."/>
        </authorList>
    </citation>
    <scope>NUCLEOTIDE SEQUENCE</scope>
    <source>
        <strain evidence="2">STE-U-9442</strain>
    </source>
</reference>
<comment type="caution">
    <text evidence="2">The sequence shown here is derived from an EMBL/GenBank/DDBJ whole genome shotgun (WGS) entry which is preliminary data.</text>
</comment>
<protein>
    <submittedName>
        <fullName evidence="2">Uncharacterized protein</fullName>
    </submittedName>
</protein>
<proteinExistence type="predicted"/>
<gene>
    <name evidence="2" type="ORF">P3T76_010504</name>
</gene>
<organism evidence="2 3">
    <name type="scientific">Phytophthora citrophthora</name>
    <dbReference type="NCBI Taxonomy" id="4793"/>
    <lineage>
        <taxon>Eukaryota</taxon>
        <taxon>Sar</taxon>
        <taxon>Stramenopiles</taxon>
        <taxon>Oomycota</taxon>
        <taxon>Peronosporomycetes</taxon>
        <taxon>Peronosporales</taxon>
        <taxon>Peronosporaceae</taxon>
        <taxon>Phytophthora</taxon>
    </lineage>
</organism>
<dbReference type="AlphaFoldDB" id="A0AAD9LGM7"/>
<keyword evidence="1" id="KW-0175">Coiled coil</keyword>